<proteinExistence type="predicted"/>
<gene>
    <name evidence="1" type="ORF">Poly30_42530</name>
</gene>
<evidence type="ECO:0000313" key="2">
    <source>
        <dbReference type="Proteomes" id="UP000320390"/>
    </source>
</evidence>
<keyword evidence="2" id="KW-1185">Reference proteome</keyword>
<evidence type="ECO:0000313" key="1">
    <source>
        <dbReference type="EMBL" id="QDV08700.1"/>
    </source>
</evidence>
<protein>
    <submittedName>
        <fullName evidence="1">Uncharacterized protein</fullName>
    </submittedName>
</protein>
<dbReference type="Proteomes" id="UP000320390">
    <property type="component" value="Chromosome"/>
</dbReference>
<dbReference type="EMBL" id="CP036434">
    <property type="protein sequence ID" value="QDV08700.1"/>
    <property type="molecule type" value="Genomic_DNA"/>
</dbReference>
<accession>A0A518EX87</accession>
<organism evidence="1 2">
    <name type="scientific">Saltatorellus ferox</name>
    <dbReference type="NCBI Taxonomy" id="2528018"/>
    <lineage>
        <taxon>Bacteria</taxon>
        <taxon>Pseudomonadati</taxon>
        <taxon>Planctomycetota</taxon>
        <taxon>Planctomycetia</taxon>
        <taxon>Planctomycetia incertae sedis</taxon>
        <taxon>Saltatorellus</taxon>
    </lineage>
</organism>
<dbReference type="AlphaFoldDB" id="A0A518EX87"/>
<name>A0A518EX87_9BACT</name>
<reference evidence="1 2" key="1">
    <citation type="submission" date="2019-02" db="EMBL/GenBank/DDBJ databases">
        <title>Deep-cultivation of Planctomycetes and their phenomic and genomic characterization uncovers novel biology.</title>
        <authorList>
            <person name="Wiegand S."/>
            <person name="Jogler M."/>
            <person name="Boedeker C."/>
            <person name="Pinto D."/>
            <person name="Vollmers J."/>
            <person name="Rivas-Marin E."/>
            <person name="Kohn T."/>
            <person name="Peeters S.H."/>
            <person name="Heuer A."/>
            <person name="Rast P."/>
            <person name="Oberbeckmann S."/>
            <person name="Bunk B."/>
            <person name="Jeske O."/>
            <person name="Meyerdierks A."/>
            <person name="Storesund J.E."/>
            <person name="Kallscheuer N."/>
            <person name="Luecker S."/>
            <person name="Lage O.M."/>
            <person name="Pohl T."/>
            <person name="Merkel B.J."/>
            <person name="Hornburger P."/>
            <person name="Mueller R.-W."/>
            <person name="Bruemmer F."/>
            <person name="Labrenz M."/>
            <person name="Spormann A.M."/>
            <person name="Op den Camp H."/>
            <person name="Overmann J."/>
            <person name="Amann R."/>
            <person name="Jetten M.S.M."/>
            <person name="Mascher T."/>
            <person name="Medema M.H."/>
            <person name="Devos D.P."/>
            <person name="Kaster A.-K."/>
            <person name="Ovreas L."/>
            <person name="Rohde M."/>
            <person name="Galperin M.Y."/>
            <person name="Jogler C."/>
        </authorList>
    </citation>
    <scope>NUCLEOTIDE SEQUENCE [LARGE SCALE GENOMIC DNA]</scope>
    <source>
        <strain evidence="1 2">Poly30</strain>
    </source>
</reference>
<sequence length="78" mass="8175">MNTMNHLPHHPVATGRTLAGAEVALKRGAARTVSLADGRASDVEALANSAHLQGWPSDFATRFHPKSVNGLPPTANLP</sequence>